<protein>
    <submittedName>
        <fullName evidence="1">Uncharacterized protein</fullName>
    </submittedName>
</protein>
<evidence type="ECO:0000313" key="1">
    <source>
        <dbReference type="EMBL" id="MCI40347.1"/>
    </source>
</evidence>
<feature type="non-terminal residue" evidence="1">
    <location>
        <position position="1"/>
    </location>
</feature>
<sequence>AAAAEVGFPAPAAVVFGFLVEISVMERLMNNRIIVVVGVENVWF</sequence>
<proteinExistence type="predicted"/>
<accession>A0A392RW08</accession>
<dbReference type="Proteomes" id="UP000265520">
    <property type="component" value="Unassembled WGS sequence"/>
</dbReference>
<keyword evidence="2" id="KW-1185">Reference proteome</keyword>
<comment type="caution">
    <text evidence="1">The sequence shown here is derived from an EMBL/GenBank/DDBJ whole genome shotgun (WGS) entry which is preliminary data.</text>
</comment>
<dbReference type="AlphaFoldDB" id="A0A392RW08"/>
<reference evidence="1 2" key="1">
    <citation type="journal article" date="2018" name="Front. Plant Sci.">
        <title>Red Clover (Trifolium pratense) and Zigzag Clover (T. medium) - A Picture of Genomic Similarities and Differences.</title>
        <authorList>
            <person name="Dluhosova J."/>
            <person name="Istvanek J."/>
            <person name="Nedelnik J."/>
            <person name="Repkova J."/>
        </authorList>
    </citation>
    <scope>NUCLEOTIDE SEQUENCE [LARGE SCALE GENOMIC DNA]</scope>
    <source>
        <strain evidence="2">cv. 10/8</strain>
        <tissue evidence="1">Leaf</tissue>
    </source>
</reference>
<organism evidence="1 2">
    <name type="scientific">Trifolium medium</name>
    <dbReference type="NCBI Taxonomy" id="97028"/>
    <lineage>
        <taxon>Eukaryota</taxon>
        <taxon>Viridiplantae</taxon>
        <taxon>Streptophyta</taxon>
        <taxon>Embryophyta</taxon>
        <taxon>Tracheophyta</taxon>
        <taxon>Spermatophyta</taxon>
        <taxon>Magnoliopsida</taxon>
        <taxon>eudicotyledons</taxon>
        <taxon>Gunneridae</taxon>
        <taxon>Pentapetalae</taxon>
        <taxon>rosids</taxon>
        <taxon>fabids</taxon>
        <taxon>Fabales</taxon>
        <taxon>Fabaceae</taxon>
        <taxon>Papilionoideae</taxon>
        <taxon>50 kb inversion clade</taxon>
        <taxon>NPAAA clade</taxon>
        <taxon>Hologalegina</taxon>
        <taxon>IRL clade</taxon>
        <taxon>Trifolieae</taxon>
        <taxon>Trifolium</taxon>
    </lineage>
</organism>
<evidence type="ECO:0000313" key="2">
    <source>
        <dbReference type="Proteomes" id="UP000265520"/>
    </source>
</evidence>
<dbReference type="EMBL" id="LXQA010278729">
    <property type="protein sequence ID" value="MCI40347.1"/>
    <property type="molecule type" value="Genomic_DNA"/>
</dbReference>
<name>A0A392RW08_9FABA</name>